<keyword evidence="10" id="KW-1185">Reference proteome</keyword>
<keyword evidence="3 8" id="KW-0812">Transmembrane</keyword>
<evidence type="ECO:0000256" key="1">
    <source>
        <dbReference type="ARBA" id="ARBA00004127"/>
    </source>
</evidence>
<evidence type="ECO:0000256" key="7">
    <source>
        <dbReference type="SAM" id="MobiDB-lite"/>
    </source>
</evidence>
<protein>
    <submittedName>
        <fullName evidence="9">Zinc/iron permease</fullName>
    </submittedName>
</protein>
<feature type="transmembrane region" description="Helical" evidence="8">
    <location>
        <begin position="296"/>
        <end position="313"/>
    </location>
</feature>
<evidence type="ECO:0000313" key="10">
    <source>
        <dbReference type="Proteomes" id="UP000759537"/>
    </source>
</evidence>
<evidence type="ECO:0000313" key="9">
    <source>
        <dbReference type="EMBL" id="KAF8478118.1"/>
    </source>
</evidence>
<dbReference type="OrthoDB" id="19859at2759"/>
<dbReference type="GO" id="GO:0046873">
    <property type="term" value="F:metal ion transmembrane transporter activity"/>
    <property type="evidence" value="ECO:0007669"/>
    <property type="project" value="InterPro"/>
</dbReference>
<dbReference type="InterPro" id="IPR045891">
    <property type="entry name" value="ZIP9"/>
</dbReference>
<feature type="transmembrane region" description="Helical" evidence="8">
    <location>
        <begin position="44"/>
        <end position="63"/>
    </location>
</feature>
<dbReference type="PANTHER" id="PTHR16133">
    <property type="entry name" value="SOLUTE CARRIER FAMILY 39 ZINC TRANSPORTER , MEMBER 9-RELATED"/>
    <property type="match status" value="1"/>
</dbReference>
<keyword evidence="6 8" id="KW-0472">Membrane</keyword>
<accession>A0A9P5MTC7</accession>
<feature type="transmembrane region" description="Helical" evidence="8">
    <location>
        <begin position="75"/>
        <end position="92"/>
    </location>
</feature>
<evidence type="ECO:0000256" key="4">
    <source>
        <dbReference type="ARBA" id="ARBA00022989"/>
    </source>
</evidence>
<feature type="transmembrane region" description="Helical" evidence="8">
    <location>
        <begin position="191"/>
        <end position="218"/>
    </location>
</feature>
<dbReference type="GO" id="GO:0006829">
    <property type="term" value="P:zinc ion transport"/>
    <property type="evidence" value="ECO:0007669"/>
    <property type="project" value="InterPro"/>
</dbReference>
<keyword evidence="5" id="KW-0333">Golgi apparatus</keyword>
<dbReference type="EMBL" id="WHVB01000012">
    <property type="protein sequence ID" value="KAF8478118.1"/>
    <property type="molecule type" value="Genomic_DNA"/>
</dbReference>
<dbReference type="Pfam" id="PF02535">
    <property type="entry name" value="Zip"/>
    <property type="match status" value="1"/>
</dbReference>
<evidence type="ECO:0000256" key="6">
    <source>
        <dbReference type="ARBA" id="ARBA00023136"/>
    </source>
</evidence>
<comment type="subcellular location">
    <subcellularLocation>
        <location evidence="1">Endomembrane system</location>
        <topology evidence="1">Multi-pass membrane protein</topology>
    </subcellularLocation>
    <subcellularLocation>
        <location evidence="2">Golgi apparatus membrane</location>
    </subcellularLocation>
</comment>
<proteinExistence type="predicted"/>
<sequence>MSTLLVLVTLSGLLGLTSFGIGILPLSFTFSGVHMSRLSSLGTGLLLGAALGVIIPEGIEALAHSRPSATATLDGASIALPLLFGFTFMLIVEQLSSSHAHQPPHHHRPRAASPDSVFDVELAGYEDEPDGVSAPRERRAAASSAAKTNVESDLPPSAYPITVGLVLHGLADGLALGMSMLSNNGPSSPSYALSLVVFLALAVHKAPTSLAYTLSLMSTSLSRVECKRHLLLFSASTPVGAITSYAAFSFFGSTQVDGVGTALLISGGSFLYVATVLQPVSHDRPSSEAVGTKMRILLIVLGIFTPFALGTLLDHGHDHGAIAVPP</sequence>
<reference evidence="9" key="2">
    <citation type="journal article" date="2020" name="Nat. Commun.">
        <title>Large-scale genome sequencing of mycorrhizal fungi provides insights into the early evolution of symbiotic traits.</title>
        <authorList>
            <person name="Miyauchi S."/>
            <person name="Kiss E."/>
            <person name="Kuo A."/>
            <person name="Drula E."/>
            <person name="Kohler A."/>
            <person name="Sanchez-Garcia M."/>
            <person name="Morin E."/>
            <person name="Andreopoulos B."/>
            <person name="Barry K.W."/>
            <person name="Bonito G."/>
            <person name="Buee M."/>
            <person name="Carver A."/>
            <person name="Chen C."/>
            <person name="Cichocki N."/>
            <person name="Clum A."/>
            <person name="Culley D."/>
            <person name="Crous P.W."/>
            <person name="Fauchery L."/>
            <person name="Girlanda M."/>
            <person name="Hayes R.D."/>
            <person name="Keri Z."/>
            <person name="LaButti K."/>
            <person name="Lipzen A."/>
            <person name="Lombard V."/>
            <person name="Magnuson J."/>
            <person name="Maillard F."/>
            <person name="Murat C."/>
            <person name="Nolan M."/>
            <person name="Ohm R.A."/>
            <person name="Pangilinan J."/>
            <person name="Pereira M.F."/>
            <person name="Perotto S."/>
            <person name="Peter M."/>
            <person name="Pfister S."/>
            <person name="Riley R."/>
            <person name="Sitrit Y."/>
            <person name="Stielow J.B."/>
            <person name="Szollosi G."/>
            <person name="Zifcakova L."/>
            <person name="Stursova M."/>
            <person name="Spatafora J.W."/>
            <person name="Tedersoo L."/>
            <person name="Vaario L.M."/>
            <person name="Yamada A."/>
            <person name="Yan M."/>
            <person name="Wang P."/>
            <person name="Xu J."/>
            <person name="Bruns T."/>
            <person name="Baldrian P."/>
            <person name="Vilgalys R."/>
            <person name="Dunand C."/>
            <person name="Henrissat B."/>
            <person name="Grigoriev I.V."/>
            <person name="Hibbett D."/>
            <person name="Nagy L.G."/>
            <person name="Martin F.M."/>
        </authorList>
    </citation>
    <scope>NUCLEOTIDE SEQUENCE</scope>
    <source>
        <strain evidence="9">Prilba</strain>
    </source>
</reference>
<feature type="transmembrane region" description="Helical" evidence="8">
    <location>
        <begin position="258"/>
        <end position="275"/>
    </location>
</feature>
<evidence type="ECO:0000256" key="8">
    <source>
        <dbReference type="SAM" id="Phobius"/>
    </source>
</evidence>
<evidence type="ECO:0000256" key="3">
    <source>
        <dbReference type="ARBA" id="ARBA00022692"/>
    </source>
</evidence>
<comment type="caution">
    <text evidence="9">The sequence shown here is derived from an EMBL/GenBank/DDBJ whole genome shotgun (WGS) entry which is preliminary data.</text>
</comment>
<evidence type="ECO:0000256" key="2">
    <source>
        <dbReference type="ARBA" id="ARBA00004394"/>
    </source>
</evidence>
<reference evidence="9" key="1">
    <citation type="submission" date="2019-10" db="EMBL/GenBank/DDBJ databases">
        <authorList>
            <consortium name="DOE Joint Genome Institute"/>
            <person name="Kuo A."/>
            <person name="Miyauchi S."/>
            <person name="Kiss E."/>
            <person name="Drula E."/>
            <person name="Kohler A."/>
            <person name="Sanchez-Garcia M."/>
            <person name="Andreopoulos B."/>
            <person name="Barry K.W."/>
            <person name="Bonito G."/>
            <person name="Buee M."/>
            <person name="Carver A."/>
            <person name="Chen C."/>
            <person name="Cichocki N."/>
            <person name="Clum A."/>
            <person name="Culley D."/>
            <person name="Crous P.W."/>
            <person name="Fauchery L."/>
            <person name="Girlanda M."/>
            <person name="Hayes R."/>
            <person name="Keri Z."/>
            <person name="LaButti K."/>
            <person name="Lipzen A."/>
            <person name="Lombard V."/>
            <person name="Magnuson J."/>
            <person name="Maillard F."/>
            <person name="Morin E."/>
            <person name="Murat C."/>
            <person name="Nolan M."/>
            <person name="Ohm R."/>
            <person name="Pangilinan J."/>
            <person name="Pereira M."/>
            <person name="Perotto S."/>
            <person name="Peter M."/>
            <person name="Riley R."/>
            <person name="Sitrit Y."/>
            <person name="Stielow B."/>
            <person name="Szollosi G."/>
            <person name="Zifcakova L."/>
            <person name="Stursova M."/>
            <person name="Spatafora J.W."/>
            <person name="Tedersoo L."/>
            <person name="Vaario L.-M."/>
            <person name="Yamada A."/>
            <person name="Yan M."/>
            <person name="Wang P."/>
            <person name="Xu J."/>
            <person name="Bruns T."/>
            <person name="Baldrian P."/>
            <person name="Vilgalys R."/>
            <person name="Henrissat B."/>
            <person name="Grigoriev I.V."/>
            <person name="Hibbett D."/>
            <person name="Nagy L.G."/>
            <person name="Martin F.M."/>
        </authorList>
    </citation>
    <scope>NUCLEOTIDE SEQUENCE</scope>
    <source>
        <strain evidence="9">Prilba</strain>
    </source>
</reference>
<dbReference type="AlphaFoldDB" id="A0A9P5MTC7"/>
<feature type="region of interest" description="Disordered" evidence="7">
    <location>
        <begin position="126"/>
        <end position="150"/>
    </location>
</feature>
<name>A0A9P5MTC7_9AGAM</name>
<dbReference type="GO" id="GO:0000139">
    <property type="term" value="C:Golgi membrane"/>
    <property type="evidence" value="ECO:0007669"/>
    <property type="project" value="UniProtKB-SubCell"/>
</dbReference>
<evidence type="ECO:0000256" key="5">
    <source>
        <dbReference type="ARBA" id="ARBA00023034"/>
    </source>
</evidence>
<dbReference type="PANTHER" id="PTHR16133:SF0">
    <property type="entry name" value="ZINC_IRON REGULATED TRANSPORTER-RELATED PROTEIN 102B, ISOFORM E"/>
    <property type="match status" value="1"/>
</dbReference>
<keyword evidence="4 8" id="KW-1133">Transmembrane helix</keyword>
<dbReference type="Proteomes" id="UP000759537">
    <property type="component" value="Unassembled WGS sequence"/>
</dbReference>
<dbReference type="InterPro" id="IPR003689">
    <property type="entry name" value="ZIP"/>
</dbReference>
<organism evidence="9 10">
    <name type="scientific">Russula ochroleuca</name>
    <dbReference type="NCBI Taxonomy" id="152965"/>
    <lineage>
        <taxon>Eukaryota</taxon>
        <taxon>Fungi</taxon>
        <taxon>Dikarya</taxon>
        <taxon>Basidiomycota</taxon>
        <taxon>Agaricomycotina</taxon>
        <taxon>Agaricomycetes</taxon>
        <taxon>Russulales</taxon>
        <taxon>Russulaceae</taxon>
        <taxon>Russula</taxon>
    </lineage>
</organism>
<feature type="transmembrane region" description="Helical" evidence="8">
    <location>
        <begin position="230"/>
        <end position="252"/>
    </location>
</feature>
<gene>
    <name evidence="9" type="ORF">DFH94DRAFT_753796</name>
</gene>